<dbReference type="InterPro" id="IPR000157">
    <property type="entry name" value="TIR_dom"/>
</dbReference>
<evidence type="ECO:0000313" key="2">
    <source>
        <dbReference type="EMBL" id="GAH19914.1"/>
    </source>
</evidence>
<dbReference type="Pfam" id="PF13676">
    <property type="entry name" value="TIR_2"/>
    <property type="match status" value="1"/>
</dbReference>
<reference evidence="2" key="1">
    <citation type="journal article" date="2014" name="Front. Microbiol.">
        <title>High frequency of phylogenetically diverse reductive dehalogenase-homologous genes in deep subseafloor sedimentary metagenomes.</title>
        <authorList>
            <person name="Kawai M."/>
            <person name="Futagami T."/>
            <person name="Toyoda A."/>
            <person name="Takaki Y."/>
            <person name="Nishi S."/>
            <person name="Hori S."/>
            <person name="Arai W."/>
            <person name="Tsubouchi T."/>
            <person name="Morono Y."/>
            <person name="Uchiyama I."/>
            <person name="Ito T."/>
            <person name="Fujiyama A."/>
            <person name="Inagaki F."/>
            <person name="Takami H."/>
        </authorList>
    </citation>
    <scope>NUCLEOTIDE SEQUENCE</scope>
    <source>
        <strain evidence="2">Expedition CK06-06</strain>
    </source>
</reference>
<evidence type="ECO:0000259" key="1">
    <source>
        <dbReference type="Pfam" id="PF13676"/>
    </source>
</evidence>
<dbReference type="InterPro" id="IPR035897">
    <property type="entry name" value="Toll_tir_struct_dom_sf"/>
</dbReference>
<dbReference type="Gene3D" id="3.40.50.10140">
    <property type="entry name" value="Toll/interleukin-1 receptor homology (TIR) domain"/>
    <property type="match status" value="1"/>
</dbReference>
<organism evidence="2">
    <name type="scientific">marine sediment metagenome</name>
    <dbReference type="NCBI Taxonomy" id="412755"/>
    <lineage>
        <taxon>unclassified sequences</taxon>
        <taxon>metagenomes</taxon>
        <taxon>ecological metagenomes</taxon>
    </lineage>
</organism>
<feature type="domain" description="TIR" evidence="1">
    <location>
        <begin position="17"/>
        <end position="58"/>
    </location>
</feature>
<gene>
    <name evidence="2" type="ORF">S03H2_06782</name>
</gene>
<dbReference type="SUPFAM" id="SSF52200">
    <property type="entry name" value="Toll/Interleukin receptor TIR domain"/>
    <property type="match status" value="1"/>
</dbReference>
<dbReference type="EMBL" id="BARU01003024">
    <property type="protein sequence ID" value="GAH19914.1"/>
    <property type="molecule type" value="Genomic_DNA"/>
</dbReference>
<dbReference type="AlphaFoldDB" id="X1ERZ2"/>
<sequence>MQENVNSRNLATPWRALSYSSKDKELAGQLKAELEGRGFTAFLAHEDIKPTKEWESEIF</sequence>
<feature type="non-terminal residue" evidence="2">
    <location>
        <position position="59"/>
    </location>
</feature>
<comment type="caution">
    <text evidence="2">The sequence shown here is derived from an EMBL/GenBank/DDBJ whole genome shotgun (WGS) entry which is preliminary data.</text>
</comment>
<dbReference type="GO" id="GO:0007165">
    <property type="term" value="P:signal transduction"/>
    <property type="evidence" value="ECO:0007669"/>
    <property type="project" value="InterPro"/>
</dbReference>
<accession>X1ERZ2</accession>
<protein>
    <recommendedName>
        <fullName evidence="1">TIR domain-containing protein</fullName>
    </recommendedName>
</protein>
<name>X1ERZ2_9ZZZZ</name>
<proteinExistence type="predicted"/>